<dbReference type="Gene3D" id="2.40.50.40">
    <property type="match status" value="1"/>
</dbReference>
<evidence type="ECO:0000313" key="1">
    <source>
        <dbReference type="Ensembl" id="ENSNMLP00000019581.1"/>
    </source>
</evidence>
<dbReference type="Ensembl" id="ENSNMLT00000022003.1">
    <property type="protein sequence ID" value="ENSNMLP00000019581.1"/>
    <property type="gene ID" value="ENSNMLG00000012850.1"/>
</dbReference>
<dbReference type="AlphaFoldDB" id="A0A8C6TG22"/>
<sequence length="144" mass="16853">MDVCSRKLVTFALLLECWPWSHWLKVRLNENLVQINCLLYCLNCKRYILTVYSPAWYLTEHKITKCCTEVSITNVTAPILGYRIQKKRPPCVLAVIFETTEGEVCSHWRQTWVIGKIRELEEARKKNTTATPGQKKKSLLHLLF</sequence>
<evidence type="ECO:0000313" key="2">
    <source>
        <dbReference type="Proteomes" id="UP000694523"/>
    </source>
</evidence>
<evidence type="ECO:0008006" key="3">
    <source>
        <dbReference type="Google" id="ProtNLM"/>
    </source>
</evidence>
<organism evidence="1 2">
    <name type="scientific">Neogobius melanostomus</name>
    <name type="common">round goby</name>
    <dbReference type="NCBI Taxonomy" id="47308"/>
    <lineage>
        <taxon>Eukaryota</taxon>
        <taxon>Metazoa</taxon>
        <taxon>Chordata</taxon>
        <taxon>Craniata</taxon>
        <taxon>Vertebrata</taxon>
        <taxon>Euteleostomi</taxon>
        <taxon>Actinopterygii</taxon>
        <taxon>Neopterygii</taxon>
        <taxon>Teleostei</taxon>
        <taxon>Neoteleostei</taxon>
        <taxon>Acanthomorphata</taxon>
        <taxon>Gobiaria</taxon>
        <taxon>Gobiiformes</taxon>
        <taxon>Gobioidei</taxon>
        <taxon>Gobiidae</taxon>
        <taxon>Benthophilinae</taxon>
        <taxon>Neogobiini</taxon>
        <taxon>Neogobius</taxon>
    </lineage>
</organism>
<dbReference type="InterPro" id="IPR036048">
    <property type="entry name" value="Interleukin_8-like_sf"/>
</dbReference>
<dbReference type="SUPFAM" id="SSF54117">
    <property type="entry name" value="Interleukin 8-like chemokines"/>
    <property type="match status" value="1"/>
</dbReference>
<reference evidence="1" key="2">
    <citation type="submission" date="2025-09" db="UniProtKB">
        <authorList>
            <consortium name="Ensembl"/>
        </authorList>
    </citation>
    <scope>IDENTIFICATION</scope>
</reference>
<dbReference type="GO" id="GO:0006955">
    <property type="term" value="P:immune response"/>
    <property type="evidence" value="ECO:0007669"/>
    <property type="project" value="InterPro"/>
</dbReference>
<dbReference type="Proteomes" id="UP000694523">
    <property type="component" value="Unplaced"/>
</dbReference>
<keyword evidence="2" id="KW-1185">Reference proteome</keyword>
<proteinExistence type="predicted"/>
<dbReference type="GO" id="GO:0008009">
    <property type="term" value="F:chemokine activity"/>
    <property type="evidence" value="ECO:0007669"/>
    <property type="project" value="InterPro"/>
</dbReference>
<dbReference type="GO" id="GO:0005576">
    <property type="term" value="C:extracellular region"/>
    <property type="evidence" value="ECO:0007669"/>
    <property type="project" value="InterPro"/>
</dbReference>
<name>A0A8C6TG22_9GOBI</name>
<reference evidence="1" key="1">
    <citation type="submission" date="2025-08" db="UniProtKB">
        <authorList>
            <consortium name="Ensembl"/>
        </authorList>
    </citation>
    <scope>IDENTIFICATION</scope>
</reference>
<protein>
    <recommendedName>
        <fullName evidence="3">Chemokine interleukin-8-like domain-containing protein</fullName>
    </recommendedName>
</protein>
<accession>A0A8C6TG22</accession>